<dbReference type="InterPro" id="IPR036785">
    <property type="entry name" value="YkyA-like_sf"/>
</dbReference>
<dbReference type="Gene3D" id="1.20.120.570">
    <property type="entry name" value="YkyA-like"/>
    <property type="match status" value="1"/>
</dbReference>
<dbReference type="Proteomes" id="UP001342826">
    <property type="component" value="Unassembled WGS sequence"/>
</dbReference>
<name>A0ABU6NX84_9BACI</name>
<sequence>MIKKRSALLVCTIFTVLIMLTGCFGPSPEEKIFDILEKSADKEEIFKEQQQPLADLEQKESKLYDEIVSLGMEEHDKIVSKSKEALKLVGEREERLAKEHESMKASKEESGNLKTEIAAIEEDNVKKSAEKVRDVVEKRYASYEKIYKDYEKAITYDKELYTMLQKKDLKIEDLEAQINKNNEIYKRILTGNDEFNKLTEEYNDLKLKFYRAADIEVEQMEE</sequence>
<organism evidence="2 3">
    <name type="scientific">Metabacillus fastidiosus</name>
    <dbReference type="NCBI Taxonomy" id="1458"/>
    <lineage>
        <taxon>Bacteria</taxon>
        <taxon>Bacillati</taxon>
        <taxon>Bacillota</taxon>
        <taxon>Bacilli</taxon>
        <taxon>Bacillales</taxon>
        <taxon>Bacillaceae</taxon>
        <taxon>Metabacillus</taxon>
    </lineage>
</organism>
<keyword evidence="1" id="KW-0175">Coiled coil</keyword>
<evidence type="ECO:0000256" key="1">
    <source>
        <dbReference type="SAM" id="Coils"/>
    </source>
</evidence>
<dbReference type="Pfam" id="PF10368">
    <property type="entry name" value="YkyA"/>
    <property type="match status" value="1"/>
</dbReference>
<dbReference type="RefSeq" id="WP_082799989.1">
    <property type="nucleotide sequence ID" value="NZ_JARTFQ010000006.1"/>
</dbReference>
<protein>
    <submittedName>
        <fullName evidence="2">YkyA family protein</fullName>
    </submittedName>
</protein>
<dbReference type="SUPFAM" id="SSF140423">
    <property type="entry name" value="MW0975(SA0943)-like"/>
    <property type="match status" value="1"/>
</dbReference>
<reference evidence="2 3" key="1">
    <citation type="submission" date="2023-03" db="EMBL/GenBank/DDBJ databases">
        <title>Bacillus Genome Sequencing.</title>
        <authorList>
            <person name="Dunlap C."/>
        </authorList>
    </citation>
    <scope>NUCLEOTIDE SEQUENCE [LARGE SCALE GENOMIC DNA]</scope>
    <source>
        <strain evidence="2 3">NRS-1717</strain>
    </source>
</reference>
<gene>
    <name evidence="2" type="ORF">P9271_10450</name>
</gene>
<evidence type="ECO:0000313" key="2">
    <source>
        <dbReference type="EMBL" id="MED4401736.1"/>
    </source>
</evidence>
<dbReference type="PROSITE" id="PS51257">
    <property type="entry name" value="PROKAR_LIPOPROTEIN"/>
    <property type="match status" value="1"/>
</dbReference>
<dbReference type="InterPro" id="IPR019454">
    <property type="entry name" value="Lipoprot_YkyA-like"/>
</dbReference>
<keyword evidence="3" id="KW-1185">Reference proteome</keyword>
<comment type="caution">
    <text evidence="2">The sequence shown here is derived from an EMBL/GenBank/DDBJ whole genome shotgun (WGS) entry which is preliminary data.</text>
</comment>
<proteinExistence type="predicted"/>
<evidence type="ECO:0000313" key="3">
    <source>
        <dbReference type="Proteomes" id="UP001342826"/>
    </source>
</evidence>
<dbReference type="GeneID" id="301141812"/>
<feature type="coiled-coil region" evidence="1">
    <location>
        <begin position="103"/>
        <end position="184"/>
    </location>
</feature>
<dbReference type="EMBL" id="JARTFS010000006">
    <property type="protein sequence ID" value="MED4401736.1"/>
    <property type="molecule type" value="Genomic_DNA"/>
</dbReference>
<accession>A0ABU6NX84</accession>